<dbReference type="InterPro" id="IPR011335">
    <property type="entry name" value="Restrct_endonuc-II-like"/>
</dbReference>
<keyword evidence="2" id="KW-0255">Endonuclease</keyword>
<sequence length="585" mass="66090">MSKQKQNSQNCQKNKDSDTQCGNPILLKWLEEMLNDARAKNLKTQYSLTKACKAMRSYPIALDSPLSAVQLEGIGSLTAERLFKRWQQTFSEQDKNHENTVDQQNIVASTSLEPLDSATEEVACTSENNNQHTDGAFALLIGLYKSAIIYGRDYYISKSDLMALSQAYCSTNLETPSQSSNIGSGRYSAWTGIKTLEKKEYAIRQGSSAKYCLGDAGLEPSQKISSVLVNKQREKQHDNSENRSSKVIKELQSIESRNSDVDQASEILVSNEDMALFEKGAFLFIDSIEQHNSLTNQSQDKELNSEFVKKNNSRYSNFDCQDDIFDLNKGLREVNAIDITESDNQSESSSNYYDYDKDNINSTHTNKDADTLSNQNNLSDKRDGINEYIGENIVNPIFYDGGIYDIVLLVDVREIRSAADKKLVIDNLNQKGILVECMPLPVGDYAWVARPKPQKSSVRQIENDEEIICSSKENSQISISEETKMQGNSEYSKQARYLATDDIVLNTVIERKRMSDLCSSITDGRISEQKGDDTEAVSRVGENHVYETMLRLSMYHNITVKRLSSVEETVDYLWRLTKVFIEKSK</sequence>
<comment type="subunit">
    <text evidence="2">Interacts with EME1.</text>
</comment>
<dbReference type="Pfam" id="PF21136">
    <property type="entry name" value="WHD_MUS81"/>
    <property type="match status" value="1"/>
</dbReference>
<comment type="similarity">
    <text evidence="2">Belongs to the XPF family.</text>
</comment>
<accession>A0A2T9YBP7</accession>
<keyword evidence="6" id="KW-1185">Reference proteome</keyword>
<comment type="caution">
    <text evidence="5">The sequence shown here is derived from an EMBL/GenBank/DDBJ whole genome shotgun (WGS) entry which is preliminary data.</text>
</comment>
<keyword evidence="2" id="KW-0234">DNA repair</keyword>
<dbReference type="InterPro" id="IPR027421">
    <property type="entry name" value="DNA_pol_lamdba_lyase_dom_sf"/>
</dbReference>
<dbReference type="Pfam" id="PF02732">
    <property type="entry name" value="ERCC4"/>
    <property type="match status" value="1"/>
</dbReference>
<keyword evidence="1 2" id="KW-0378">Hydrolase</keyword>
<evidence type="ECO:0000259" key="4">
    <source>
        <dbReference type="SMART" id="SM00891"/>
    </source>
</evidence>
<evidence type="ECO:0000256" key="3">
    <source>
        <dbReference type="SAM" id="MobiDB-lite"/>
    </source>
</evidence>
<proteinExistence type="inferred from homology"/>
<dbReference type="GO" id="GO:0031573">
    <property type="term" value="P:mitotic intra-S DNA damage checkpoint signaling"/>
    <property type="evidence" value="ECO:0007669"/>
    <property type="project" value="TreeGrafter"/>
</dbReference>
<dbReference type="PANTHER" id="PTHR13451">
    <property type="entry name" value="CLASS II CROSSOVER JUNCTION ENDONUCLEASE MUS81"/>
    <property type="match status" value="1"/>
</dbReference>
<reference evidence="5 6" key="1">
    <citation type="journal article" date="2018" name="MBio">
        <title>Comparative Genomics Reveals the Core Gene Toolbox for the Fungus-Insect Symbiosis.</title>
        <authorList>
            <person name="Wang Y."/>
            <person name="Stata M."/>
            <person name="Wang W."/>
            <person name="Stajich J.E."/>
            <person name="White M.M."/>
            <person name="Moncalvo J.M."/>
        </authorList>
    </citation>
    <scope>NUCLEOTIDE SEQUENCE [LARGE SCALE GENOMIC DNA]</scope>
    <source>
        <strain evidence="5 6">SWE-8-4</strain>
    </source>
</reference>
<keyword evidence="2" id="KW-0539">Nucleus</keyword>
<dbReference type="GO" id="GO:0000712">
    <property type="term" value="P:resolution of meiotic recombination intermediates"/>
    <property type="evidence" value="ECO:0007669"/>
    <property type="project" value="TreeGrafter"/>
</dbReference>
<name>A0A2T9YBP7_9FUNG</name>
<dbReference type="STRING" id="133385.A0A2T9YBP7"/>
<dbReference type="PANTHER" id="PTHR13451:SF0">
    <property type="entry name" value="CROSSOVER JUNCTION ENDONUCLEASE MUS81"/>
    <property type="match status" value="1"/>
</dbReference>
<dbReference type="EMBL" id="MBFR01000300">
    <property type="protein sequence ID" value="PVU89735.1"/>
    <property type="molecule type" value="Genomic_DNA"/>
</dbReference>
<gene>
    <name evidence="5" type="ORF">BB561_005172</name>
</gene>
<keyword evidence="2" id="KW-0479">Metal-binding</keyword>
<dbReference type="Proteomes" id="UP000245383">
    <property type="component" value="Unassembled WGS sequence"/>
</dbReference>
<feature type="region of interest" description="Disordered" evidence="3">
    <location>
        <begin position="342"/>
        <end position="380"/>
    </location>
</feature>
<keyword evidence="2" id="KW-0460">Magnesium</keyword>
<dbReference type="GO" id="GO:0008821">
    <property type="term" value="F:crossover junction DNA endonuclease activity"/>
    <property type="evidence" value="ECO:0007669"/>
    <property type="project" value="UniProtKB-UniRule"/>
</dbReference>
<dbReference type="Pfam" id="PF14716">
    <property type="entry name" value="HHH_8"/>
    <property type="match status" value="1"/>
</dbReference>
<dbReference type="GO" id="GO:0006308">
    <property type="term" value="P:DNA catabolic process"/>
    <property type="evidence" value="ECO:0007669"/>
    <property type="project" value="UniProtKB-UniRule"/>
</dbReference>
<organism evidence="5 6">
    <name type="scientific">Smittium simulii</name>
    <dbReference type="NCBI Taxonomy" id="133385"/>
    <lineage>
        <taxon>Eukaryota</taxon>
        <taxon>Fungi</taxon>
        <taxon>Fungi incertae sedis</taxon>
        <taxon>Zoopagomycota</taxon>
        <taxon>Kickxellomycotina</taxon>
        <taxon>Harpellomycetes</taxon>
        <taxon>Harpellales</taxon>
        <taxon>Legeriomycetaceae</taxon>
        <taxon>Smittium</taxon>
    </lineage>
</organism>
<dbReference type="EC" id="3.1.22.-" evidence="2"/>
<feature type="non-terminal residue" evidence="5">
    <location>
        <position position="585"/>
    </location>
</feature>
<dbReference type="InterPro" id="IPR033309">
    <property type="entry name" value="Mus81"/>
</dbReference>
<evidence type="ECO:0000313" key="5">
    <source>
        <dbReference type="EMBL" id="PVU89735.1"/>
    </source>
</evidence>
<keyword evidence="2" id="KW-0540">Nuclease</keyword>
<dbReference type="SUPFAM" id="SSF52980">
    <property type="entry name" value="Restriction endonuclease-like"/>
    <property type="match status" value="1"/>
</dbReference>
<dbReference type="Gene3D" id="1.10.150.110">
    <property type="entry name" value="DNA polymerase beta, N-terminal domain-like"/>
    <property type="match status" value="1"/>
</dbReference>
<dbReference type="GO" id="GO:0003677">
    <property type="term" value="F:DNA binding"/>
    <property type="evidence" value="ECO:0007669"/>
    <property type="project" value="UniProtKB-UniRule"/>
</dbReference>
<comment type="function">
    <text evidence="2">Interacts with EME1 to form a DNA structure-specific endonuclease with substrate preference for branched DNA structures with a 5'-end at the branch nick. Typical substrates include 3'-flap structures, D-loops, replication forks and nicked Holliday junctions. May be required in mitosis for the processing of stalled or collapsed replication fork intermediates. May be required in meiosis for the repair of meiosis-specific double strand breaks subsequent to single-end invasion (SEI).</text>
</comment>
<dbReference type="GO" id="GO:0005634">
    <property type="term" value="C:nucleus"/>
    <property type="evidence" value="ECO:0007669"/>
    <property type="project" value="UniProtKB-SubCell"/>
</dbReference>
<dbReference type="Gene3D" id="3.40.50.10130">
    <property type="match status" value="1"/>
</dbReference>
<dbReference type="CDD" id="cd21036">
    <property type="entry name" value="WH_MUS81"/>
    <property type="match status" value="1"/>
</dbReference>
<evidence type="ECO:0000256" key="1">
    <source>
        <dbReference type="ARBA" id="ARBA00022801"/>
    </source>
</evidence>
<keyword evidence="2" id="KW-0233">DNA recombination</keyword>
<dbReference type="AlphaFoldDB" id="A0A2T9YBP7"/>
<dbReference type="InterPro" id="IPR047417">
    <property type="entry name" value="WHD_MUS81"/>
</dbReference>
<protein>
    <recommendedName>
        <fullName evidence="2">Crossover junction endonuclease MUS81</fullName>
        <ecNumber evidence="2">3.1.22.-</ecNumber>
    </recommendedName>
</protein>
<dbReference type="CDD" id="cd20074">
    <property type="entry name" value="XPF_nuclease_Mus81"/>
    <property type="match status" value="1"/>
</dbReference>
<dbReference type="GO" id="GO:0000727">
    <property type="term" value="P:double-strand break repair via break-induced replication"/>
    <property type="evidence" value="ECO:0007669"/>
    <property type="project" value="UniProtKB-UniRule"/>
</dbReference>
<dbReference type="InterPro" id="IPR010996">
    <property type="entry name" value="HHH_MUS81"/>
</dbReference>
<dbReference type="Gene3D" id="1.10.10.10">
    <property type="entry name" value="Winged helix-like DNA-binding domain superfamily/Winged helix DNA-binding domain"/>
    <property type="match status" value="1"/>
</dbReference>
<feature type="compositionally biased region" description="Basic and acidic residues" evidence="3">
    <location>
        <begin position="354"/>
        <end position="370"/>
    </location>
</feature>
<keyword evidence="2" id="KW-0227">DNA damage</keyword>
<dbReference type="GO" id="GO:0048476">
    <property type="term" value="C:Holliday junction resolvase complex"/>
    <property type="evidence" value="ECO:0007669"/>
    <property type="project" value="UniProtKB-UniRule"/>
</dbReference>
<dbReference type="GO" id="GO:0048257">
    <property type="term" value="F:3'-flap endonuclease activity"/>
    <property type="evidence" value="ECO:0007669"/>
    <property type="project" value="TreeGrafter"/>
</dbReference>
<dbReference type="OrthoDB" id="5963188at2759"/>
<feature type="compositionally biased region" description="Polar residues" evidence="3">
    <location>
        <begin position="342"/>
        <end position="352"/>
    </location>
</feature>
<evidence type="ECO:0000313" key="6">
    <source>
        <dbReference type="Proteomes" id="UP000245383"/>
    </source>
</evidence>
<dbReference type="GO" id="GO:0046872">
    <property type="term" value="F:metal ion binding"/>
    <property type="evidence" value="ECO:0007669"/>
    <property type="project" value="UniProtKB-UniRule"/>
</dbReference>
<dbReference type="InterPro" id="IPR036388">
    <property type="entry name" value="WH-like_DNA-bd_sf"/>
</dbReference>
<feature type="domain" description="ERCC4" evidence="4">
    <location>
        <begin position="407"/>
        <end position="543"/>
    </location>
</feature>
<dbReference type="InterPro" id="IPR006166">
    <property type="entry name" value="ERCC4_domain"/>
</dbReference>
<evidence type="ECO:0000256" key="2">
    <source>
        <dbReference type="RuleBase" id="RU369042"/>
    </source>
</evidence>
<dbReference type="SUPFAM" id="SSF47802">
    <property type="entry name" value="DNA polymerase beta, N-terminal domain-like"/>
    <property type="match status" value="1"/>
</dbReference>
<comment type="cofactor">
    <cofactor evidence="2">
        <name>Mg(2+)</name>
        <dbReference type="ChEBI" id="CHEBI:18420"/>
    </cofactor>
</comment>
<comment type="subcellular location">
    <subcellularLocation>
        <location evidence="2">Nucleus</location>
    </subcellularLocation>
</comment>
<dbReference type="InterPro" id="IPR047416">
    <property type="entry name" value="XPF_nuclease_Mus81"/>
</dbReference>
<dbReference type="SMART" id="SM00891">
    <property type="entry name" value="ERCC4"/>
    <property type="match status" value="1"/>
</dbReference>